<name>X0U0Y1_9ZZZZ</name>
<feature type="domain" description="Helicase C-terminal" evidence="4">
    <location>
        <begin position="136"/>
        <end position="274"/>
    </location>
</feature>
<feature type="non-terminal residue" evidence="5">
    <location>
        <position position="274"/>
    </location>
</feature>
<protein>
    <recommendedName>
        <fullName evidence="6">Helicase C-terminal domain-containing protein</fullName>
    </recommendedName>
</protein>
<dbReference type="PANTHER" id="PTHR47957">
    <property type="entry name" value="ATP-DEPENDENT HELICASE HRQ1"/>
    <property type="match status" value="1"/>
</dbReference>
<dbReference type="PROSITE" id="PS51192">
    <property type="entry name" value="HELICASE_ATP_BIND_1"/>
    <property type="match status" value="1"/>
</dbReference>
<dbReference type="InterPro" id="IPR001650">
    <property type="entry name" value="Helicase_C-like"/>
</dbReference>
<feature type="domain" description="Helicase ATP-binding" evidence="3">
    <location>
        <begin position="1"/>
        <end position="102"/>
    </location>
</feature>
<dbReference type="InterPro" id="IPR027417">
    <property type="entry name" value="P-loop_NTPase"/>
</dbReference>
<dbReference type="GO" id="GO:0005634">
    <property type="term" value="C:nucleus"/>
    <property type="evidence" value="ECO:0007669"/>
    <property type="project" value="TreeGrafter"/>
</dbReference>
<dbReference type="AlphaFoldDB" id="X0U0Y1"/>
<evidence type="ECO:0008006" key="6">
    <source>
        <dbReference type="Google" id="ProtNLM"/>
    </source>
</evidence>
<dbReference type="EMBL" id="BARS01019726">
    <property type="protein sequence ID" value="GAF94067.1"/>
    <property type="molecule type" value="Genomic_DNA"/>
</dbReference>
<gene>
    <name evidence="5" type="ORF">S01H1_31914</name>
</gene>
<evidence type="ECO:0000259" key="4">
    <source>
        <dbReference type="PROSITE" id="PS51194"/>
    </source>
</evidence>
<dbReference type="PANTHER" id="PTHR47957:SF3">
    <property type="entry name" value="ATP-DEPENDENT HELICASE HRQ1"/>
    <property type="match status" value="1"/>
</dbReference>
<dbReference type="GO" id="GO:0036297">
    <property type="term" value="P:interstrand cross-link repair"/>
    <property type="evidence" value="ECO:0007669"/>
    <property type="project" value="TreeGrafter"/>
</dbReference>
<keyword evidence="1" id="KW-0547">Nucleotide-binding</keyword>
<dbReference type="GO" id="GO:0043138">
    <property type="term" value="F:3'-5' DNA helicase activity"/>
    <property type="evidence" value="ECO:0007669"/>
    <property type="project" value="TreeGrafter"/>
</dbReference>
<dbReference type="InterPro" id="IPR014001">
    <property type="entry name" value="Helicase_ATP-bd"/>
</dbReference>
<dbReference type="GO" id="GO:0003676">
    <property type="term" value="F:nucleic acid binding"/>
    <property type="evidence" value="ECO:0007669"/>
    <property type="project" value="InterPro"/>
</dbReference>
<keyword evidence="2" id="KW-0067">ATP-binding</keyword>
<organism evidence="5">
    <name type="scientific">marine sediment metagenome</name>
    <dbReference type="NCBI Taxonomy" id="412755"/>
    <lineage>
        <taxon>unclassified sequences</taxon>
        <taxon>metagenomes</taxon>
        <taxon>ecological metagenomes</taxon>
    </lineage>
</organism>
<sequence length="274" mass="30258">AQRRRIRSEANLVLSNPDMLHAAILPYHPKWAQFFSDLKYVVIDEVHTYRGILGAHVSAVLRRLLRVCAHYGTKPLFLSTSATIANPGELVGRLVGRDVEVIDDDGSPRGRKYFALWNPAPLGVDSLARNSPNDDAVAWMTEALAAGGQVLAFTRTRQAAELIRRYTKESLADEHSPHAEKVRAYRGGYLPNERRAIEQDLFAGSLRAVAATNALELGIDIGSLDVTLLVNYPGTIASCWQQAGRSGRRHDESLAVLLAGNDPVDQYLLRHPDF</sequence>
<evidence type="ECO:0000256" key="1">
    <source>
        <dbReference type="ARBA" id="ARBA00022741"/>
    </source>
</evidence>
<dbReference type="PROSITE" id="PS51194">
    <property type="entry name" value="HELICASE_CTER"/>
    <property type="match status" value="1"/>
</dbReference>
<dbReference type="InterPro" id="IPR011545">
    <property type="entry name" value="DEAD/DEAH_box_helicase_dom"/>
</dbReference>
<proteinExistence type="predicted"/>
<dbReference type="SMART" id="SM00490">
    <property type="entry name" value="HELICc"/>
    <property type="match status" value="1"/>
</dbReference>
<reference evidence="5" key="1">
    <citation type="journal article" date="2014" name="Front. Microbiol.">
        <title>High frequency of phylogenetically diverse reductive dehalogenase-homologous genes in deep subseafloor sedimentary metagenomes.</title>
        <authorList>
            <person name="Kawai M."/>
            <person name="Futagami T."/>
            <person name="Toyoda A."/>
            <person name="Takaki Y."/>
            <person name="Nishi S."/>
            <person name="Hori S."/>
            <person name="Arai W."/>
            <person name="Tsubouchi T."/>
            <person name="Morono Y."/>
            <person name="Uchiyama I."/>
            <person name="Ito T."/>
            <person name="Fujiyama A."/>
            <person name="Inagaki F."/>
            <person name="Takami H."/>
        </authorList>
    </citation>
    <scope>NUCLEOTIDE SEQUENCE</scope>
    <source>
        <strain evidence="5">Expedition CK06-06</strain>
    </source>
</reference>
<dbReference type="SUPFAM" id="SSF52540">
    <property type="entry name" value="P-loop containing nucleoside triphosphate hydrolases"/>
    <property type="match status" value="1"/>
</dbReference>
<evidence type="ECO:0000256" key="2">
    <source>
        <dbReference type="ARBA" id="ARBA00022840"/>
    </source>
</evidence>
<feature type="non-terminal residue" evidence="5">
    <location>
        <position position="1"/>
    </location>
</feature>
<evidence type="ECO:0000313" key="5">
    <source>
        <dbReference type="EMBL" id="GAF94067.1"/>
    </source>
</evidence>
<accession>X0U0Y1</accession>
<dbReference type="GO" id="GO:0005524">
    <property type="term" value="F:ATP binding"/>
    <property type="evidence" value="ECO:0007669"/>
    <property type="project" value="UniProtKB-KW"/>
</dbReference>
<dbReference type="Gene3D" id="3.40.50.300">
    <property type="entry name" value="P-loop containing nucleotide triphosphate hydrolases"/>
    <property type="match status" value="2"/>
</dbReference>
<dbReference type="Pfam" id="PF00270">
    <property type="entry name" value="DEAD"/>
    <property type="match status" value="1"/>
</dbReference>
<dbReference type="Pfam" id="PF00271">
    <property type="entry name" value="Helicase_C"/>
    <property type="match status" value="1"/>
</dbReference>
<dbReference type="CDD" id="cd18797">
    <property type="entry name" value="SF2_C_Hrq"/>
    <property type="match status" value="1"/>
</dbReference>
<dbReference type="GO" id="GO:0006289">
    <property type="term" value="P:nucleotide-excision repair"/>
    <property type="evidence" value="ECO:0007669"/>
    <property type="project" value="TreeGrafter"/>
</dbReference>
<evidence type="ECO:0000259" key="3">
    <source>
        <dbReference type="PROSITE" id="PS51192"/>
    </source>
</evidence>
<comment type="caution">
    <text evidence="5">The sequence shown here is derived from an EMBL/GenBank/DDBJ whole genome shotgun (WGS) entry which is preliminary data.</text>
</comment>